<keyword evidence="3" id="KW-0813">Transport</keyword>
<feature type="transmembrane region" description="Helical" evidence="9">
    <location>
        <begin position="106"/>
        <end position="128"/>
    </location>
</feature>
<dbReference type="GO" id="GO:0015179">
    <property type="term" value="F:L-amino acid transmembrane transporter activity"/>
    <property type="evidence" value="ECO:0007669"/>
    <property type="project" value="TreeGrafter"/>
</dbReference>
<feature type="transmembrane region" description="Helical" evidence="9">
    <location>
        <begin position="63"/>
        <end position="85"/>
    </location>
</feature>
<dbReference type="EMBL" id="KQ085909">
    <property type="protein sequence ID" value="KLO16986.1"/>
    <property type="molecule type" value="Genomic_DNA"/>
</dbReference>
<keyword evidence="7 9" id="KW-0472">Membrane</keyword>
<feature type="transmembrane region" description="Helical" evidence="9">
    <location>
        <begin position="243"/>
        <end position="267"/>
    </location>
</feature>
<feature type="transmembrane region" description="Helical" evidence="9">
    <location>
        <begin position="386"/>
        <end position="406"/>
    </location>
</feature>
<evidence type="ECO:0000256" key="1">
    <source>
        <dbReference type="ARBA" id="ARBA00004141"/>
    </source>
</evidence>
<dbReference type="STRING" id="27342.A0A0H2SIU4"/>
<evidence type="ECO:0000256" key="2">
    <source>
        <dbReference type="ARBA" id="ARBA00008066"/>
    </source>
</evidence>
<sequence>MDQVSRATLVRKPSVASVRSEKRVIGGRSTWRQSLFNSIAILLGFGMLSEPLAFSYAGWLGGTILIISYGLITCYSAKILAHIMLEDPSIRTYADIGNKAFGHRSRFLTSALFCLELFAVSVVLVTLYGDSLHFIAPKYSSDAYKLMGLVILIPSVFMPLSLLSYASILGISSTFLVICVVLYDGISKTDSPGSLWRPAETNWTVAGLGELGVAFGLFMAGFSGHAVLPSLARDMTDPSQFDSMINCAFFVATVIYMIIGAAGYLMFGNAVSEEVSQDLLATSGYNVFLNHLAVWSLVIMPLTKFALTTRPVNITFEILLGLEHGNANGADDHGTTTTNTNSESRETQKSTHRQYLLKDILTVVERSAFTCLAVAVSILLPDFSSMMAFLGSFSAFMLCVIGPLSAKGALNGRLGLSDSILLAIGVVMAIWGTIAAFAA</sequence>
<dbReference type="OrthoDB" id="655540at2759"/>
<keyword evidence="12" id="KW-1185">Reference proteome</keyword>
<feature type="transmembrane region" description="Helical" evidence="9">
    <location>
        <begin position="35"/>
        <end position="57"/>
    </location>
</feature>
<evidence type="ECO:0000256" key="3">
    <source>
        <dbReference type="ARBA" id="ARBA00022448"/>
    </source>
</evidence>
<evidence type="ECO:0000259" key="10">
    <source>
        <dbReference type="Pfam" id="PF01490"/>
    </source>
</evidence>
<keyword evidence="6 9" id="KW-1133">Transmembrane helix</keyword>
<reference evidence="11 12" key="1">
    <citation type="submission" date="2015-04" db="EMBL/GenBank/DDBJ databases">
        <title>Complete genome sequence of Schizopora paradoxa KUC8140, a cosmopolitan wood degrader in East Asia.</title>
        <authorList>
            <consortium name="DOE Joint Genome Institute"/>
            <person name="Min B."/>
            <person name="Park H."/>
            <person name="Jang Y."/>
            <person name="Kim J.-J."/>
            <person name="Kim K.H."/>
            <person name="Pangilinan J."/>
            <person name="Lipzen A."/>
            <person name="Riley R."/>
            <person name="Grigoriev I.V."/>
            <person name="Spatafora J.W."/>
            <person name="Choi I.-G."/>
        </authorList>
    </citation>
    <scope>NUCLEOTIDE SEQUENCE [LARGE SCALE GENOMIC DNA]</scope>
    <source>
        <strain evidence="11 12">KUC8140</strain>
    </source>
</reference>
<evidence type="ECO:0000313" key="12">
    <source>
        <dbReference type="Proteomes" id="UP000053477"/>
    </source>
</evidence>
<feature type="domain" description="Amino acid transporter transmembrane" evidence="10">
    <location>
        <begin position="28"/>
        <end position="411"/>
    </location>
</feature>
<dbReference type="Proteomes" id="UP000053477">
    <property type="component" value="Unassembled WGS sequence"/>
</dbReference>
<evidence type="ECO:0000256" key="6">
    <source>
        <dbReference type="ARBA" id="ARBA00022989"/>
    </source>
</evidence>
<name>A0A0H2SIU4_9AGAM</name>
<dbReference type="PANTHER" id="PTHR22950">
    <property type="entry name" value="AMINO ACID TRANSPORTER"/>
    <property type="match status" value="1"/>
</dbReference>
<feature type="transmembrane region" description="Helical" evidence="9">
    <location>
        <begin position="165"/>
        <end position="183"/>
    </location>
</feature>
<keyword evidence="4 9" id="KW-0812">Transmembrane</keyword>
<dbReference type="GO" id="GO:0005774">
    <property type="term" value="C:vacuolar membrane"/>
    <property type="evidence" value="ECO:0007669"/>
    <property type="project" value="TreeGrafter"/>
</dbReference>
<feature type="transmembrane region" description="Helical" evidence="9">
    <location>
        <begin position="418"/>
        <end position="438"/>
    </location>
</feature>
<evidence type="ECO:0000313" key="11">
    <source>
        <dbReference type="EMBL" id="KLO16986.1"/>
    </source>
</evidence>
<dbReference type="Pfam" id="PF01490">
    <property type="entry name" value="Aa_trans"/>
    <property type="match status" value="1"/>
</dbReference>
<dbReference type="AlphaFoldDB" id="A0A0H2SIU4"/>
<feature type="transmembrane region" description="Helical" evidence="9">
    <location>
        <begin position="143"/>
        <end position="160"/>
    </location>
</feature>
<accession>A0A0H2SIU4</accession>
<organism evidence="11 12">
    <name type="scientific">Schizopora paradoxa</name>
    <dbReference type="NCBI Taxonomy" id="27342"/>
    <lineage>
        <taxon>Eukaryota</taxon>
        <taxon>Fungi</taxon>
        <taxon>Dikarya</taxon>
        <taxon>Basidiomycota</taxon>
        <taxon>Agaricomycotina</taxon>
        <taxon>Agaricomycetes</taxon>
        <taxon>Hymenochaetales</taxon>
        <taxon>Schizoporaceae</taxon>
        <taxon>Schizopora</taxon>
    </lineage>
</organism>
<protein>
    <recommendedName>
        <fullName evidence="10">Amino acid transporter transmembrane domain-containing protein</fullName>
    </recommendedName>
</protein>
<evidence type="ECO:0000256" key="4">
    <source>
        <dbReference type="ARBA" id="ARBA00022692"/>
    </source>
</evidence>
<evidence type="ECO:0000256" key="7">
    <source>
        <dbReference type="ARBA" id="ARBA00023136"/>
    </source>
</evidence>
<evidence type="ECO:0000256" key="8">
    <source>
        <dbReference type="SAM" id="MobiDB-lite"/>
    </source>
</evidence>
<comment type="similarity">
    <text evidence="2">Belongs to the amino acid/polyamine transporter 2 family.</text>
</comment>
<dbReference type="InterPro" id="IPR013057">
    <property type="entry name" value="AA_transpt_TM"/>
</dbReference>
<keyword evidence="5" id="KW-0029">Amino-acid transport</keyword>
<feature type="transmembrane region" description="Helical" evidence="9">
    <location>
        <begin position="360"/>
        <end position="380"/>
    </location>
</feature>
<evidence type="ECO:0000256" key="5">
    <source>
        <dbReference type="ARBA" id="ARBA00022970"/>
    </source>
</evidence>
<dbReference type="InParanoid" id="A0A0H2SIU4"/>
<comment type="subcellular location">
    <subcellularLocation>
        <location evidence="1">Membrane</location>
        <topology evidence="1">Multi-pass membrane protein</topology>
    </subcellularLocation>
</comment>
<dbReference type="PANTHER" id="PTHR22950:SF692">
    <property type="entry name" value="TRANSMEMBRANE AMINO ACID TRANSPORTER FAMILY PROTEIN"/>
    <property type="match status" value="1"/>
</dbReference>
<feature type="transmembrane region" description="Helical" evidence="9">
    <location>
        <begin position="287"/>
        <end position="307"/>
    </location>
</feature>
<feature type="region of interest" description="Disordered" evidence="8">
    <location>
        <begin position="329"/>
        <end position="350"/>
    </location>
</feature>
<feature type="transmembrane region" description="Helical" evidence="9">
    <location>
        <begin position="203"/>
        <end position="222"/>
    </location>
</feature>
<evidence type="ECO:0000256" key="9">
    <source>
        <dbReference type="SAM" id="Phobius"/>
    </source>
</evidence>
<proteinExistence type="inferred from homology"/>
<gene>
    <name evidence="11" type="ORF">SCHPADRAFT_868718</name>
</gene>